<accession>A0A2V2UN99</accession>
<dbReference type="InterPro" id="IPR035810">
    <property type="entry name" value="PEBP_euk"/>
</dbReference>
<dbReference type="VEuPathDB" id="TriTrypDB:C3747_55g21"/>
<dbReference type="VEuPathDB" id="TriTrypDB:TCSYLVIO_004125"/>
<dbReference type="AlphaFoldDB" id="A0A2V2UN99"/>
<dbReference type="VEuPathDB" id="TriTrypDB:BCY84_18315"/>
<evidence type="ECO:0008006" key="3">
    <source>
        <dbReference type="Google" id="ProtNLM"/>
    </source>
</evidence>
<dbReference type="VEuPathDB" id="TriTrypDB:TcCLB.511715.80"/>
<dbReference type="VEuPathDB" id="TriTrypDB:TcBrA4_0103500"/>
<dbReference type="VEuPathDB" id="TriTrypDB:TcCL_ESM01806"/>
<reference evidence="1 2" key="1">
    <citation type="journal article" date="2018" name="Microb. Genom.">
        <title>Expanding an expanded genome: long-read sequencing of Trypanosoma cruzi.</title>
        <authorList>
            <person name="Berna L."/>
            <person name="Rodriguez M."/>
            <person name="Chiribao M.L."/>
            <person name="Parodi-Talice A."/>
            <person name="Pita S."/>
            <person name="Rijo G."/>
            <person name="Alvarez-Valin F."/>
            <person name="Robello C."/>
        </authorList>
    </citation>
    <scope>NUCLEOTIDE SEQUENCE [LARGE SCALE GENOMIC DNA]</scope>
    <source>
        <strain evidence="1 2">Dm28c</strain>
    </source>
</reference>
<dbReference type="SUPFAM" id="SSF49777">
    <property type="entry name" value="PEBP-like"/>
    <property type="match status" value="1"/>
</dbReference>
<dbReference type="OrthoDB" id="2506647at2759"/>
<dbReference type="VEuPathDB" id="TriTrypDB:TcYC6_0052430"/>
<dbReference type="Proteomes" id="UP000246121">
    <property type="component" value="Unassembled WGS sequence"/>
</dbReference>
<dbReference type="InterPro" id="IPR036610">
    <property type="entry name" value="PEBP-like_sf"/>
</dbReference>
<dbReference type="PANTHER" id="PTHR11362:SF82">
    <property type="entry name" value="PHOSPHATIDYLETHANOLAMINE-BINDING PROTEIN 4"/>
    <property type="match status" value="1"/>
</dbReference>
<dbReference type="VEuPathDB" id="TriTrypDB:ECC02_003669"/>
<sequence>MRRIGGGGAVYLGRSEALTATLCFCRGYHMPGWKTKVSTRDARTREQREADRKARQIEKLPRPQALHDFQYPYEKTVLSDTMFQYPVYENELDTPHLFNIVPPPDFFIYWNASDFERTSYPPLPDEDHRLLVPRADLLAWKNHRQRSLKYLRKHEVLPRYLPHVHQDVNLSVVFPGTYATRARKCEETGESLPPPPPVSELTPRNFWMTAHCGNYIELTELQHPPSIFFFEEEEGERKESASGAEFYTLIIASPDFPYRVPPESDGRKEKGFFLNYMVANLPGGGNGPHAPVAKGVVVDTRGADKKGDVVMPYVPPLPTEDAGTTRHLCMLFKQSDYASSLTTVMDETEESFIARSDFRIHAPHREGFSVTANTTLREVDAVLPPDPCAVTFFQTKWDIQVQEFYESRGLPEPAAPPDEEIEAILAFHAKKPSELRVRARHRPDGSTNIGDDPNFWGQSEPTMMANGSMQSLWSRRTALGRNGVPVTYRR</sequence>
<proteinExistence type="predicted"/>
<comment type="caution">
    <text evidence="1">The sequence shown here is derived from an EMBL/GenBank/DDBJ whole genome shotgun (WGS) entry which is preliminary data.</text>
</comment>
<organism evidence="1 2">
    <name type="scientific">Trypanosoma cruzi</name>
    <dbReference type="NCBI Taxonomy" id="5693"/>
    <lineage>
        <taxon>Eukaryota</taxon>
        <taxon>Discoba</taxon>
        <taxon>Euglenozoa</taxon>
        <taxon>Kinetoplastea</taxon>
        <taxon>Metakinetoplastina</taxon>
        <taxon>Trypanosomatida</taxon>
        <taxon>Trypanosomatidae</taxon>
        <taxon>Trypanosoma</taxon>
        <taxon>Schizotrypanum</taxon>
    </lineage>
</organism>
<dbReference type="VEuPathDB" id="TriTrypDB:TCDM_05089"/>
<dbReference type="PANTHER" id="PTHR11362">
    <property type="entry name" value="PHOSPHATIDYLETHANOLAMINE-BINDING PROTEIN"/>
    <property type="match status" value="1"/>
</dbReference>
<dbReference type="CDD" id="cd00866">
    <property type="entry name" value="PEBP_euk"/>
    <property type="match status" value="1"/>
</dbReference>
<dbReference type="VEuPathDB" id="TriTrypDB:TcCLB.508445.80"/>
<name>A0A2V2UN99_TRYCR</name>
<dbReference type="Gene3D" id="3.90.280.10">
    <property type="entry name" value="PEBP-like"/>
    <property type="match status" value="1"/>
</dbReference>
<dbReference type="EMBL" id="PRFA01000148">
    <property type="protein sequence ID" value="PWU85695.1"/>
    <property type="molecule type" value="Genomic_DNA"/>
</dbReference>
<evidence type="ECO:0000313" key="1">
    <source>
        <dbReference type="EMBL" id="PWU85695.1"/>
    </source>
</evidence>
<dbReference type="VEuPathDB" id="TriTrypDB:Tc_MARK_2870"/>
<protein>
    <recommendedName>
        <fullName evidence="3">Phosphatidylethanolamine-binding protein</fullName>
    </recommendedName>
</protein>
<dbReference type="VEuPathDB" id="TriTrypDB:C4B63_148g32"/>
<gene>
    <name evidence="1" type="ORF">C4B63_148g32</name>
</gene>
<evidence type="ECO:0000313" key="2">
    <source>
        <dbReference type="Proteomes" id="UP000246121"/>
    </source>
</evidence>
<dbReference type="VEuPathDB" id="TriTrypDB:TcG_00175"/>